<evidence type="ECO:0000256" key="5">
    <source>
        <dbReference type="ARBA" id="ARBA00022989"/>
    </source>
</evidence>
<evidence type="ECO:0000313" key="9">
    <source>
        <dbReference type="EMBL" id="QDZ17617.1"/>
    </source>
</evidence>
<evidence type="ECO:0000256" key="7">
    <source>
        <dbReference type="RuleBase" id="RU363107"/>
    </source>
</evidence>
<evidence type="ECO:0000313" key="10">
    <source>
        <dbReference type="Proteomes" id="UP000316726"/>
    </source>
</evidence>
<sequence>MGPGFKASPLSIAVPEGAFNKWVNEEVTRRSRNTPGGEGPGTSRRGFQWPKLNALTINDLTSQGREWVDFLGFKSGLQHSYGLTGDTLEIRKRIDDNASRYIVNYMRTTLVLVSCLLCERPDSLIGIIVILAILDWFSQFSDRTRLDKQSKRYQVLSVLVTLTVWIIVFLSKAMASISRSLLLVGLVVLLHASFRLPEDVERRKLKMHKRQQRIKR</sequence>
<dbReference type="GO" id="GO:0016192">
    <property type="term" value="P:vesicle-mediated transport"/>
    <property type="evidence" value="ECO:0007669"/>
    <property type="project" value="UniProtKB-ARBA"/>
</dbReference>
<evidence type="ECO:0000256" key="1">
    <source>
        <dbReference type="ARBA" id="ARBA00002501"/>
    </source>
</evidence>
<feature type="region of interest" description="Disordered" evidence="8">
    <location>
        <begin position="26"/>
        <end position="46"/>
    </location>
</feature>
<evidence type="ECO:0000256" key="6">
    <source>
        <dbReference type="ARBA" id="ARBA00023136"/>
    </source>
</evidence>
<evidence type="ECO:0000256" key="3">
    <source>
        <dbReference type="ARBA" id="ARBA00006483"/>
    </source>
</evidence>
<dbReference type="Proteomes" id="UP000316726">
    <property type="component" value="Chromosome 1"/>
</dbReference>
<evidence type="ECO:0000256" key="8">
    <source>
        <dbReference type="SAM" id="MobiDB-lite"/>
    </source>
</evidence>
<feature type="transmembrane region" description="Helical" evidence="7">
    <location>
        <begin position="153"/>
        <end position="171"/>
    </location>
</feature>
<feature type="transmembrane region" description="Helical" evidence="7">
    <location>
        <begin position="123"/>
        <end position="141"/>
    </location>
</feature>
<dbReference type="GO" id="GO:0016020">
    <property type="term" value="C:membrane"/>
    <property type="evidence" value="ECO:0007669"/>
    <property type="project" value="UniProtKB-SubCell"/>
</dbReference>
<organism evidence="9 10">
    <name type="scientific">Chloropicon primus</name>
    <dbReference type="NCBI Taxonomy" id="1764295"/>
    <lineage>
        <taxon>Eukaryota</taxon>
        <taxon>Viridiplantae</taxon>
        <taxon>Chlorophyta</taxon>
        <taxon>Chloropicophyceae</taxon>
        <taxon>Chloropicales</taxon>
        <taxon>Chloropicaceae</taxon>
        <taxon>Chloropicon</taxon>
    </lineage>
</organism>
<comment type="function">
    <text evidence="1 7">May be involved in both secretory and endocytic intracellular trafficking in the endosomal/prevacuolar compartments.</text>
</comment>
<dbReference type="GO" id="GO:0005794">
    <property type="term" value="C:Golgi apparatus"/>
    <property type="evidence" value="ECO:0007669"/>
    <property type="project" value="TreeGrafter"/>
</dbReference>
<keyword evidence="5 7" id="KW-1133">Transmembrane helix</keyword>
<dbReference type="OrthoDB" id="779054at2759"/>
<protein>
    <recommendedName>
        <fullName evidence="7">PRA1 family protein</fullName>
    </recommendedName>
</protein>
<feature type="transmembrane region" description="Helical" evidence="7">
    <location>
        <begin position="177"/>
        <end position="197"/>
    </location>
</feature>
<keyword evidence="10" id="KW-1185">Reference proteome</keyword>
<dbReference type="EMBL" id="CP031034">
    <property type="protein sequence ID" value="QDZ17617.1"/>
    <property type="molecule type" value="Genomic_DNA"/>
</dbReference>
<dbReference type="Pfam" id="PF03208">
    <property type="entry name" value="PRA1"/>
    <property type="match status" value="1"/>
</dbReference>
<comment type="similarity">
    <text evidence="3 7">Belongs to the PRA1 family.</text>
</comment>
<keyword evidence="7" id="KW-0813">Transport</keyword>
<keyword evidence="4 7" id="KW-0812">Transmembrane</keyword>
<comment type="subcellular location">
    <subcellularLocation>
        <location evidence="2 7">Membrane</location>
        <topology evidence="2 7">Multi-pass membrane protein</topology>
    </subcellularLocation>
</comment>
<name>A0A5B8MB82_9CHLO</name>
<dbReference type="AlphaFoldDB" id="A0A5B8MB82"/>
<gene>
    <name evidence="9" type="ORF">A3770_01p01350</name>
</gene>
<dbReference type="PANTHER" id="PTHR19317:SF0">
    <property type="entry name" value="PRENYLATED RAB ACCEPTOR PROTEIN 1"/>
    <property type="match status" value="1"/>
</dbReference>
<dbReference type="GO" id="GO:0005783">
    <property type="term" value="C:endoplasmic reticulum"/>
    <property type="evidence" value="ECO:0007669"/>
    <property type="project" value="UniProtKB-ARBA"/>
</dbReference>
<dbReference type="InterPro" id="IPR004895">
    <property type="entry name" value="Prenylated_rab_accept_PRA1"/>
</dbReference>
<dbReference type="PANTHER" id="PTHR19317">
    <property type="entry name" value="PRENYLATED RAB ACCEPTOR 1-RELATED"/>
    <property type="match status" value="1"/>
</dbReference>
<evidence type="ECO:0000256" key="4">
    <source>
        <dbReference type="ARBA" id="ARBA00022692"/>
    </source>
</evidence>
<proteinExistence type="inferred from homology"/>
<reference evidence="9 10" key="1">
    <citation type="submission" date="2018-07" db="EMBL/GenBank/DDBJ databases">
        <title>The complete nuclear genome of the prasinophyte Chloropicon primus (CCMP1205).</title>
        <authorList>
            <person name="Pombert J.-F."/>
            <person name="Otis C."/>
            <person name="Turmel M."/>
            <person name="Lemieux C."/>
        </authorList>
    </citation>
    <scope>NUCLEOTIDE SEQUENCE [LARGE SCALE GENOMIC DNA]</scope>
    <source>
        <strain evidence="9 10">CCMP1205</strain>
    </source>
</reference>
<evidence type="ECO:0000256" key="2">
    <source>
        <dbReference type="ARBA" id="ARBA00004141"/>
    </source>
</evidence>
<accession>A0A5B8MB82</accession>
<keyword evidence="6 7" id="KW-0472">Membrane</keyword>